<dbReference type="InterPro" id="IPR012334">
    <property type="entry name" value="Pectin_lyas_fold"/>
</dbReference>
<dbReference type="SMART" id="SM00710">
    <property type="entry name" value="PbH1"/>
    <property type="match status" value="14"/>
</dbReference>
<dbReference type="Gene3D" id="2.160.20.10">
    <property type="entry name" value="Single-stranded right-handed beta-helix, Pectin lyase-like"/>
    <property type="match status" value="4"/>
</dbReference>
<reference evidence="5 6" key="1">
    <citation type="submission" date="2023-02" db="EMBL/GenBank/DDBJ databases">
        <title>Comparative genome analysis of Eubacterium limosum species.</title>
        <authorList>
            <person name="Bak J.E."/>
        </authorList>
    </citation>
    <scope>NUCLEOTIDE SEQUENCE [LARGE SCALE GENOMIC DNA]</scope>
    <source>
        <strain evidence="5 6">KGMB01548</strain>
    </source>
</reference>
<comment type="subcellular location">
    <subcellularLocation>
        <location evidence="1">Cell envelope</location>
    </subcellularLocation>
</comment>
<evidence type="ECO:0000256" key="1">
    <source>
        <dbReference type="ARBA" id="ARBA00004196"/>
    </source>
</evidence>
<dbReference type="SUPFAM" id="SSF51126">
    <property type="entry name" value="Pectin lyase-like"/>
    <property type="match status" value="5"/>
</dbReference>
<name>A0ABT5UTG3_EUBLI</name>
<accession>A0ABT5UTG3</accession>
<keyword evidence="3" id="KW-0732">Signal</keyword>
<feature type="domain" description="Bacterial repeat" evidence="4">
    <location>
        <begin position="2709"/>
        <end position="2781"/>
    </location>
</feature>
<dbReference type="InterPro" id="IPR044060">
    <property type="entry name" value="Bacterial_rp_domain"/>
</dbReference>
<dbReference type="Pfam" id="PF18998">
    <property type="entry name" value="Flg_new_2"/>
    <property type="match status" value="1"/>
</dbReference>
<evidence type="ECO:0000259" key="4">
    <source>
        <dbReference type="Pfam" id="PF18998"/>
    </source>
</evidence>
<dbReference type="InterPro" id="IPR013378">
    <property type="entry name" value="InlB-like_B-rpt"/>
</dbReference>
<keyword evidence="6" id="KW-1185">Reference proteome</keyword>
<protein>
    <submittedName>
        <fullName evidence="5">InlB B-repeat-containing protein</fullName>
    </submittedName>
</protein>
<dbReference type="Proteomes" id="UP001215087">
    <property type="component" value="Unassembled WGS sequence"/>
</dbReference>
<feature type="chain" id="PRO_5047098523" evidence="3">
    <location>
        <begin position="30"/>
        <end position="2919"/>
    </location>
</feature>
<sequence length="2919" mass="312962">MRKSKFKQTMSMLLAVLMVFMSMNFSVFAEELTAPTDETTTTTVETPAEQPAEEQTPAVGALAPVDEETGTTEENAVIQETPAMMALSDSEYLTPGTPALDEMTGKECFFANGTPITIEATTTEGKGAKITWDGGSQEVSSAANIFGGGHNHDGTYESTSVTMTGGTVNAVFGGGLHKSHVATANVVIKDGAVIGQIAGGAASSFSGTTCHQPWPGSDSPNAFVDTANATIEGGTIKGSALVYGGGEGMSQTGNTNLNITGGTFDKAYIIPGGSNGTTTGTAKVEISTDIKDSIVQGINRGKTENIVIDIKTGAKVNKVYAGGETGDSSVTGTIEKTTVNIAADSAVANLQPGTNGGIEIAPNSTELITLNYDDSAVINEGENTLEKLETRFGAAVLGKTTKAIAVADVEEKVIGGYDDIQTAVDEAPSDSIIKLQKNIDVNQTIQYGNKNLTFDGNNKTYKLTSTAKDRIFMLTGTGDTGTGLTLINLEVIGNNTNQRGIHVGDITDTTDNNHYKSQITLDNAELKFDFCVDPRGINFGDGQHQGSVITLTNNSKILNGLNQEYENNWGNSGNGSRGLSLWNPEDVTVNIEKNSALKGFKYAVNVSGTQQVVGDKLLADAEGLNVTVDNSTIYGWAAFNIWASYGTYNIQNGSVLKGINTVKGTPGSANDFTTIKLNYDWPSGDTPAYQTYDNVLNITDSTITNSKTGDFDQDLLTIDNAETIKSVNLEGAHFVDATGTIDSAITVYDNGDKSGSISKAIAAIKAKTLMDAASTSVYQPAEGEAKSLPFYDIIAVNSEKEYQNLQEAIDDAADNDTITVKEGTHNLDQTLLISKPVTIKGEDNKTVVITRGDTWSPESSTEGSQGSLIHILNTNNVTLENLTVTGARKVEGTTNANGHGINIVQSTDVTLKNITSKDNAAAGVVVNGSTVTATGLYTSGNGWYGVNVDQGSGVTDDTLFTLKAPYRFGEIYQIVSDKYNSNDNIEVNLPDAFVQSDLENGSVYWNDSSTMIKNQNKNRTYPTIQAAIDDANRNNTILVPAGTYAEDLNIKQSVTLKKAENAESDCVLDGNITVTEGKKVTLSDLNAGTNAAVMVKKGANLALVNSDAFVENQHITVEKLFGTEYDTSVIKQNDQEVAKDKLSFVYLGEEIKPDMNLFRANEVSYTIKTPAQFYWLSQQINEGDIDTSKVTIKLGNDLDFHNDEWLPVGVESHDYKGTFDGQGKTISNLYINRPGENYIGLFGTANNNNSLGNVTFDKVTIIGRSVYNGERLYGGQYVGALVGRLTTGTVDSVDVNGFSFNTDINDTVAGSFSGGIVGSAESINLSNCNVNKGEFATRGQNIGGVIGYIGSNANVMDCHGNNIDIAENCTGDAGGVIGTATTGNVKVYNCSIKDSTIKISIPSYIVPDYTYRGELIGEMRSGILYLYNCTSENTTAINVKISNDESQLVGGNQTKIKTLTVYNENTKTPYATIQEAIDVANSGDTIKIGAGTYDKAITLTKAVNLIGPYADTEIKAEEATTDNRPDESEAILTGGITINRTDTAENPSITISGLKFKTKGIQATGWGSDPKLENVTITDNVFDALRPSGNVAAIHFNLDTGTPAKNLTIDNNRITNVGDPVFATPNPSGINIDVVEGKTNITDNYIDGTNHSSLQISGTAKGDVTITGNTFKNWDQNYEYDQSDTDGGGRTMRFGDFSGVTSLTINQNKMVRDFDEQGLDKDQMVKFTKVPESGKFDLSLNYWNSKLPVTTYGKEEDNSVIVVSEGKAKINAVPYYTDEAMTITRIPAEVFASGGTTSKGQYLTIQEAIDADSTEDGDIIQLADGVYTDTFSLSKNVTVKGAETGKSILQCTADPSGNGENAAILNMGTNKTAKVQNVEFNITKTGQSPINFSTAGSLTIEECNFTGAEKVYGNNVIYGGGQKDATVIFKNNTVNLSYRMAITSLGNNSEVTGNTFNIGTDRVGDDQRTSILTIVAAEGTVNISDNIFMGANRAVGVDHSGQKAEQITIKDNQFIDVRYGLELSSKNNAECGNYDLSKNYYATTVDGNEVASPMLIEDADKSGSHFDGTTDYTGEQVNIYPYYTKRAFNEETQKYVLSGLYAPVEVQHKDEGAKTEYFGTIAKAYEATHAGDTIVINKAQDGSDAVITENIDMNKVKADLKLMGSTTFSGTFAGSTLASMILQNGTTATFTNAELNAIQYFTSVDVENFNADAPTQIVAPTVNTSQNSFIAKGSLMNYVKGDPNSTWTYGSPSDRFNGGDGTAEKPWQINTPEQLKLLETPEFTTEGKYFKLTNDITVSDWTALSAFKGSFDGNGYSITGNSVNFIDELTAEAKVEKLRFEGFINLVNTNNGTIENCYTVGEKTTAIVNIMGSSGALTDSFTAGTKAVQTNDASGTVLRVYHCGERGGIGTAMTKADMQKARFANTLNSGTEGVWDYNADVEAPSAYPYVLVDGEINKIEPIQISVSSIDETGKILTVDSVGEGPYYAKDIIKLKANVLDKDYLFNGWYQNETIISDYSQYEYTLRDQGPISITAKYAAKPAIQFSVMNGAILGYGDGSGSVTINDADYNPVVFNGKATTGSSVTLKAKPELGSQFSYWRTMYDEKPISYDAEYTFNATAQENNMVFVAVFNKVATDIFDVTFMNQGTIYAKQKIKKDEKVQPVTNPTYIGKTFVGWVDEKGNNFDLTTPITQNTVLTAKYTDNKPVYTVAVEKGTITPNKDTYSLNENVTVTANTAADGEHFAGWMKRYADGTISSIVSYDSVYNFVVSESITLIATYSKDVVEEKPLASINQDSTQTKTLEAGENSLYTVKFIGGVKIPENYTGVATGLIYMVSNVDESLDIPADLDKNFIIGASGVITGSKMPMAPYDGMQFTKGKGSLKAGQTVAARIYLTCLNSRGEEVTFYSDVAQRTVKAEN</sequence>
<organism evidence="5 6">
    <name type="scientific">Eubacterium limosum</name>
    <dbReference type="NCBI Taxonomy" id="1736"/>
    <lineage>
        <taxon>Bacteria</taxon>
        <taxon>Bacillati</taxon>
        <taxon>Bacillota</taxon>
        <taxon>Clostridia</taxon>
        <taxon>Eubacteriales</taxon>
        <taxon>Eubacteriaceae</taxon>
        <taxon>Eubacterium</taxon>
    </lineage>
</organism>
<dbReference type="Gene3D" id="2.160.20.110">
    <property type="match status" value="2"/>
</dbReference>
<dbReference type="RefSeq" id="WP_227206688.1">
    <property type="nucleotide sequence ID" value="NZ_JAJCLO010000005.1"/>
</dbReference>
<feature type="region of interest" description="Disordered" evidence="2">
    <location>
        <begin position="36"/>
        <end position="57"/>
    </location>
</feature>
<dbReference type="InterPro" id="IPR011050">
    <property type="entry name" value="Pectin_lyase_fold/virulence"/>
</dbReference>
<dbReference type="InterPro" id="IPR042229">
    <property type="entry name" value="Listeria/Bacterioides_rpt_sf"/>
</dbReference>
<dbReference type="EMBL" id="JAQSVD010000009">
    <property type="protein sequence ID" value="MDE1471639.1"/>
    <property type="molecule type" value="Genomic_DNA"/>
</dbReference>
<feature type="signal peptide" evidence="3">
    <location>
        <begin position="1"/>
        <end position="29"/>
    </location>
</feature>
<dbReference type="Pfam" id="PF09479">
    <property type="entry name" value="Flg_new"/>
    <property type="match status" value="1"/>
</dbReference>
<evidence type="ECO:0000256" key="3">
    <source>
        <dbReference type="SAM" id="SignalP"/>
    </source>
</evidence>
<evidence type="ECO:0000313" key="5">
    <source>
        <dbReference type="EMBL" id="MDE1471639.1"/>
    </source>
</evidence>
<dbReference type="InterPro" id="IPR006626">
    <property type="entry name" value="PbH1"/>
</dbReference>
<evidence type="ECO:0000313" key="6">
    <source>
        <dbReference type="Proteomes" id="UP001215087"/>
    </source>
</evidence>
<comment type="caution">
    <text evidence="5">The sequence shown here is derived from an EMBL/GenBank/DDBJ whole genome shotgun (WGS) entry which is preliminary data.</text>
</comment>
<dbReference type="Gene3D" id="2.60.40.4270">
    <property type="entry name" value="Listeria-Bacteroides repeat domain"/>
    <property type="match status" value="1"/>
</dbReference>
<gene>
    <name evidence="5" type="ORF">PTZ04_15390</name>
</gene>
<evidence type="ECO:0000256" key="2">
    <source>
        <dbReference type="SAM" id="MobiDB-lite"/>
    </source>
</evidence>
<proteinExistence type="predicted"/>